<evidence type="ECO:0000313" key="3">
    <source>
        <dbReference type="Proteomes" id="UP000187429"/>
    </source>
</evidence>
<dbReference type="AlphaFoldDB" id="A0A1R1YST8"/>
<comment type="caution">
    <text evidence="2">The sequence shown here is derived from an EMBL/GenBank/DDBJ whole genome shotgun (WGS) entry which is preliminary data.</text>
</comment>
<dbReference type="EMBL" id="LSSM01000124">
    <property type="protein sequence ID" value="OMJ29968.1"/>
    <property type="molecule type" value="Genomic_DNA"/>
</dbReference>
<protein>
    <submittedName>
        <fullName evidence="2">Uncharacterized protein</fullName>
    </submittedName>
</protein>
<feature type="transmembrane region" description="Helical" evidence="1">
    <location>
        <begin position="50"/>
        <end position="72"/>
    </location>
</feature>
<keyword evidence="1" id="KW-1133">Transmembrane helix</keyword>
<organism evidence="2 3">
    <name type="scientific">Smittium culicis</name>
    <dbReference type="NCBI Taxonomy" id="133412"/>
    <lineage>
        <taxon>Eukaryota</taxon>
        <taxon>Fungi</taxon>
        <taxon>Fungi incertae sedis</taxon>
        <taxon>Zoopagomycota</taxon>
        <taxon>Kickxellomycotina</taxon>
        <taxon>Harpellomycetes</taxon>
        <taxon>Harpellales</taxon>
        <taxon>Legeriomycetaceae</taxon>
        <taxon>Smittium</taxon>
    </lineage>
</organism>
<dbReference type="Proteomes" id="UP000187429">
    <property type="component" value="Unassembled WGS sequence"/>
</dbReference>
<reference evidence="3" key="1">
    <citation type="submission" date="2017-01" db="EMBL/GenBank/DDBJ databases">
        <authorList>
            <person name="Wang Y."/>
            <person name="White M."/>
            <person name="Kvist S."/>
            <person name="Moncalvo J.-M."/>
        </authorList>
    </citation>
    <scope>NUCLEOTIDE SEQUENCE [LARGE SCALE GENOMIC DNA]</scope>
    <source>
        <strain evidence="3">ID-206-W2</strain>
    </source>
</reference>
<gene>
    <name evidence="2" type="ORF">AYI69_g505</name>
</gene>
<accession>A0A1R1YST8</accession>
<evidence type="ECO:0000313" key="2">
    <source>
        <dbReference type="EMBL" id="OMJ29968.1"/>
    </source>
</evidence>
<name>A0A1R1YST8_9FUNG</name>
<sequence length="74" mass="7875">MVGNKGILLVLGIICKDLGIPFCPQLIKSTASDLSVLQNDTTVLNFLRQIPTVLVSVLLSLNLAGKISVLIISQ</sequence>
<evidence type="ECO:0000256" key="1">
    <source>
        <dbReference type="SAM" id="Phobius"/>
    </source>
</evidence>
<keyword evidence="3" id="KW-1185">Reference proteome</keyword>
<proteinExistence type="predicted"/>
<keyword evidence="1" id="KW-0472">Membrane</keyword>
<keyword evidence="1" id="KW-0812">Transmembrane</keyword>